<gene>
    <name evidence="2" type="ordered locus">Hneap_0670</name>
</gene>
<evidence type="ECO:0000256" key="1">
    <source>
        <dbReference type="SAM" id="Phobius"/>
    </source>
</evidence>
<dbReference type="KEGG" id="hna:Hneap_0670"/>
<protein>
    <submittedName>
        <fullName evidence="2">FxsA cytoplasmic membrane protein</fullName>
    </submittedName>
</protein>
<dbReference type="STRING" id="555778.Hneap_0670"/>
<proteinExistence type="predicted"/>
<organism evidence="2 3">
    <name type="scientific">Halothiobacillus neapolitanus (strain ATCC 23641 / DSM 15147 / CIP 104769 / NCIMB 8539 / c2)</name>
    <name type="common">Thiobacillus neapolitanus</name>
    <dbReference type="NCBI Taxonomy" id="555778"/>
    <lineage>
        <taxon>Bacteria</taxon>
        <taxon>Pseudomonadati</taxon>
        <taxon>Pseudomonadota</taxon>
        <taxon>Gammaproteobacteria</taxon>
        <taxon>Chromatiales</taxon>
        <taxon>Halothiobacillaceae</taxon>
        <taxon>Halothiobacillus</taxon>
    </lineage>
</organism>
<reference evidence="2 3" key="1">
    <citation type="submission" date="2009-10" db="EMBL/GenBank/DDBJ databases">
        <title>Complete sequence of Halothiobacillus neapolitanus c2.</title>
        <authorList>
            <consortium name="US DOE Joint Genome Institute"/>
            <person name="Lucas S."/>
            <person name="Copeland A."/>
            <person name="Lapidus A."/>
            <person name="Glavina del Rio T."/>
            <person name="Tice H."/>
            <person name="Bruce D."/>
            <person name="Goodwin L."/>
            <person name="Pitluck S."/>
            <person name="Davenport K."/>
            <person name="Brettin T."/>
            <person name="Detter J.C."/>
            <person name="Han C."/>
            <person name="Tapia R."/>
            <person name="Larimer F."/>
            <person name="Land M."/>
            <person name="Hauser L."/>
            <person name="Kyrpides N."/>
            <person name="Mikhailova N."/>
            <person name="Kerfeld C."/>
            <person name="Cannon G."/>
            <person name="Heinhort S."/>
        </authorList>
    </citation>
    <scope>NUCLEOTIDE SEQUENCE [LARGE SCALE GENOMIC DNA]</scope>
    <source>
        <strain evidence="3">ATCC 23641 / c2</strain>
    </source>
</reference>
<keyword evidence="1" id="KW-1133">Transmembrane helix</keyword>
<keyword evidence="3" id="KW-1185">Reference proteome</keyword>
<dbReference type="HOGENOM" id="CLU_1728819_0_0_6"/>
<dbReference type="PANTHER" id="PTHR35335">
    <property type="entry name" value="UPF0716 PROTEIN FXSA"/>
    <property type="match status" value="1"/>
</dbReference>
<keyword evidence="1" id="KW-0472">Membrane</keyword>
<feature type="transmembrane region" description="Helical" evidence="1">
    <location>
        <begin position="12"/>
        <end position="45"/>
    </location>
</feature>
<dbReference type="Proteomes" id="UP000009102">
    <property type="component" value="Chromosome"/>
</dbReference>
<dbReference type="Pfam" id="PF04186">
    <property type="entry name" value="FxsA"/>
    <property type="match status" value="1"/>
</dbReference>
<dbReference type="InterPro" id="IPR007313">
    <property type="entry name" value="FxsA"/>
</dbReference>
<dbReference type="RefSeq" id="WP_012823557.1">
    <property type="nucleotide sequence ID" value="NC_013422.1"/>
</dbReference>
<dbReference type="NCBIfam" id="NF008528">
    <property type="entry name" value="PRK11463.1-2"/>
    <property type="match status" value="1"/>
</dbReference>
<dbReference type="EMBL" id="CP001801">
    <property type="protein sequence ID" value="ACX95521.1"/>
    <property type="molecule type" value="Genomic_DNA"/>
</dbReference>
<accession>D0KYJ8</accession>
<evidence type="ECO:0000313" key="3">
    <source>
        <dbReference type="Proteomes" id="UP000009102"/>
    </source>
</evidence>
<dbReference type="OrthoDB" id="9792788at2"/>
<keyword evidence="1" id="KW-0812">Transmembrane</keyword>
<dbReference type="eggNOG" id="COG3030">
    <property type="taxonomic scope" value="Bacteria"/>
</dbReference>
<dbReference type="PANTHER" id="PTHR35335:SF1">
    <property type="entry name" value="UPF0716 PROTEIN FXSA"/>
    <property type="match status" value="1"/>
</dbReference>
<evidence type="ECO:0000313" key="2">
    <source>
        <dbReference type="EMBL" id="ACX95521.1"/>
    </source>
</evidence>
<dbReference type="GO" id="GO:0016020">
    <property type="term" value="C:membrane"/>
    <property type="evidence" value="ECO:0007669"/>
    <property type="project" value="InterPro"/>
</dbReference>
<dbReference type="AlphaFoldDB" id="D0KYJ8"/>
<name>D0KYJ8_HALNC</name>
<sequence length="151" mass="16792">MNPLSLIALLPVIEIILLIGMGSLFGFWFTLLWIIGTAAVGVYLLRRVRGAFQIGRPLDAVGQSTAADSLGIFATWVGAILLILPGPLTDLLGLVLVLPWLRKLTFGIWMAKNLHTIVTRRNARGQVYEGEIVDVHKEHRVIRQVDEDRDK</sequence>